<evidence type="ECO:0000256" key="1">
    <source>
        <dbReference type="SAM" id="MobiDB-lite"/>
    </source>
</evidence>
<sequence>MSRKRALPNTQTPQPRSRRMPIGLCPLILQPAPKAAHPPLPPEKLAYSFTVPGEPEAVGIARDNARTSLRAHGLKDIEVPALQIVGELTAAAAHFAPSQSLYISLRWREGSLRTIVWDPHPRTHHDPDDTRTCVSHRTRLLLLLGCVVRECEGTWGLSEPGETSEGTRVWADIPRAGATSYALRQF</sequence>
<evidence type="ECO:0008006" key="4">
    <source>
        <dbReference type="Google" id="ProtNLM"/>
    </source>
</evidence>
<protein>
    <recommendedName>
        <fullName evidence="4">Regulatory protein</fullName>
    </recommendedName>
</protein>
<feature type="region of interest" description="Disordered" evidence="1">
    <location>
        <begin position="1"/>
        <end position="20"/>
    </location>
</feature>
<keyword evidence="3" id="KW-1185">Reference proteome</keyword>
<comment type="caution">
    <text evidence="2">The sequence shown here is derived from an EMBL/GenBank/DDBJ whole genome shotgun (WGS) entry which is preliminary data.</text>
</comment>
<evidence type="ECO:0000313" key="3">
    <source>
        <dbReference type="Proteomes" id="UP001500063"/>
    </source>
</evidence>
<reference evidence="3" key="1">
    <citation type="journal article" date="2019" name="Int. J. Syst. Evol. Microbiol.">
        <title>The Global Catalogue of Microorganisms (GCM) 10K type strain sequencing project: providing services to taxonomists for standard genome sequencing and annotation.</title>
        <authorList>
            <consortium name="The Broad Institute Genomics Platform"/>
            <consortium name="The Broad Institute Genome Sequencing Center for Infectious Disease"/>
            <person name="Wu L."/>
            <person name="Ma J."/>
        </authorList>
    </citation>
    <scope>NUCLEOTIDE SEQUENCE [LARGE SCALE GENOMIC DNA]</scope>
    <source>
        <strain evidence="3">JCM 4565</strain>
    </source>
</reference>
<organism evidence="2 3">
    <name type="scientific">Streptomyces blastmyceticus</name>
    <dbReference type="NCBI Taxonomy" id="68180"/>
    <lineage>
        <taxon>Bacteria</taxon>
        <taxon>Bacillati</taxon>
        <taxon>Actinomycetota</taxon>
        <taxon>Actinomycetes</taxon>
        <taxon>Kitasatosporales</taxon>
        <taxon>Streptomycetaceae</taxon>
        <taxon>Streptomyces</taxon>
    </lineage>
</organism>
<dbReference type="EMBL" id="BAAABW010000021">
    <property type="protein sequence ID" value="GAA0357771.1"/>
    <property type="molecule type" value="Genomic_DNA"/>
</dbReference>
<name>A0ABP3GYS3_9ACTN</name>
<accession>A0ABP3GYS3</accession>
<gene>
    <name evidence="2" type="ORF">GCM10010319_38780</name>
</gene>
<dbReference type="InterPro" id="IPR036890">
    <property type="entry name" value="HATPase_C_sf"/>
</dbReference>
<dbReference type="Proteomes" id="UP001500063">
    <property type="component" value="Unassembled WGS sequence"/>
</dbReference>
<evidence type="ECO:0000313" key="2">
    <source>
        <dbReference type="EMBL" id="GAA0357771.1"/>
    </source>
</evidence>
<dbReference type="Gene3D" id="3.30.565.10">
    <property type="entry name" value="Histidine kinase-like ATPase, C-terminal domain"/>
    <property type="match status" value="1"/>
</dbReference>
<proteinExistence type="predicted"/>